<evidence type="ECO:0000313" key="3">
    <source>
        <dbReference type="Proteomes" id="UP001582793"/>
    </source>
</evidence>
<name>A0ABV5D2G8_9ACTN</name>
<dbReference type="EMBL" id="JBCGDC010000215">
    <property type="protein sequence ID" value="MFB6398239.1"/>
    <property type="molecule type" value="Genomic_DNA"/>
</dbReference>
<organism evidence="2 3">
    <name type="scientific">Polymorphospora lycopeni</name>
    <dbReference type="NCBI Taxonomy" id="3140240"/>
    <lineage>
        <taxon>Bacteria</taxon>
        <taxon>Bacillati</taxon>
        <taxon>Actinomycetota</taxon>
        <taxon>Actinomycetes</taxon>
        <taxon>Micromonosporales</taxon>
        <taxon>Micromonosporaceae</taxon>
        <taxon>Polymorphospora</taxon>
    </lineage>
</organism>
<reference evidence="2 3" key="1">
    <citation type="submission" date="2024-04" db="EMBL/GenBank/DDBJ databases">
        <title>Polymorphospora sp. isolated from Baiyangdian Lake in Xiong'an New Area.</title>
        <authorList>
            <person name="Zhang X."/>
            <person name="Liu J."/>
        </authorList>
    </citation>
    <scope>NUCLEOTIDE SEQUENCE [LARGE SCALE GENOMIC DNA]</scope>
    <source>
        <strain evidence="2 3">2-325</strain>
    </source>
</reference>
<keyword evidence="3" id="KW-1185">Reference proteome</keyword>
<sequence length="161" mass="16924">MSEADADRGLRADAEAAQPAGEPGGPRVEFGVRQHPVAVDVGGRVRGERGLPGEPRKRCPGAEVAYGATGDVPGQVVVFGRARQGEQVDAAVRVGDGLGQHALQVPDETLYGRAPVEVGGELHEAGQCPRLGRVDVEGQVEGRGAGLRRQRLHHHITTQQP</sequence>
<evidence type="ECO:0000313" key="2">
    <source>
        <dbReference type="EMBL" id="MFB6398239.1"/>
    </source>
</evidence>
<accession>A0ABV5D2G8</accession>
<feature type="compositionally biased region" description="Basic and acidic residues" evidence="1">
    <location>
        <begin position="1"/>
        <end position="14"/>
    </location>
</feature>
<protein>
    <submittedName>
        <fullName evidence="2">Uncharacterized protein</fullName>
    </submittedName>
</protein>
<evidence type="ECO:0000256" key="1">
    <source>
        <dbReference type="SAM" id="MobiDB-lite"/>
    </source>
</evidence>
<feature type="region of interest" description="Disordered" evidence="1">
    <location>
        <begin position="1"/>
        <end position="32"/>
    </location>
</feature>
<comment type="caution">
    <text evidence="2">The sequence shown here is derived from an EMBL/GenBank/DDBJ whole genome shotgun (WGS) entry which is preliminary data.</text>
</comment>
<feature type="non-terminal residue" evidence="2">
    <location>
        <position position="161"/>
    </location>
</feature>
<dbReference type="Proteomes" id="UP001582793">
    <property type="component" value="Unassembled WGS sequence"/>
</dbReference>
<proteinExistence type="predicted"/>
<gene>
    <name evidence="2" type="ORF">AAFH96_34970</name>
</gene>